<keyword evidence="2" id="KW-1185">Reference proteome</keyword>
<name>T5LUW4_9BURK</name>
<gene>
    <name evidence="1" type="ORF">OFAG_02172</name>
</gene>
<comment type="caution">
    <text evidence="1">The sequence shown here is derived from an EMBL/GenBank/DDBJ whole genome shotgun (WGS) entry which is preliminary data.</text>
</comment>
<evidence type="ECO:0000313" key="2">
    <source>
        <dbReference type="Proteomes" id="UP000003973"/>
    </source>
</evidence>
<evidence type="ECO:0000313" key="1">
    <source>
        <dbReference type="EMBL" id="EQM95278.1"/>
    </source>
</evidence>
<dbReference type="EMBL" id="ACDP02000010">
    <property type="protein sequence ID" value="EQM95278.1"/>
    <property type="molecule type" value="Genomic_DNA"/>
</dbReference>
<dbReference type="Proteomes" id="UP000003973">
    <property type="component" value="Unassembled WGS sequence"/>
</dbReference>
<organism evidence="1 2">
    <name type="scientific">Oxalobacter paraformigenes</name>
    <dbReference type="NCBI Taxonomy" id="556268"/>
    <lineage>
        <taxon>Bacteria</taxon>
        <taxon>Pseudomonadati</taxon>
        <taxon>Pseudomonadota</taxon>
        <taxon>Betaproteobacteria</taxon>
        <taxon>Burkholderiales</taxon>
        <taxon>Oxalobacteraceae</taxon>
        <taxon>Oxalobacter</taxon>
    </lineage>
</organism>
<protein>
    <submittedName>
        <fullName evidence="1">Uncharacterized protein</fullName>
    </submittedName>
</protein>
<dbReference type="AlphaFoldDB" id="T5LUW4"/>
<sequence length="116" mass="13432">MARGSGVTKKRACDLPVRFRENLPDGMALKLFALLAVRRQNGCFLYEKGRREPDRIGCSPWVREDFSVDVSCRMDRFGEQETGTREESGVPDTREWKPRLRHAVMWVIFSGKREKA</sequence>
<proteinExistence type="predicted"/>
<reference evidence="1" key="1">
    <citation type="submission" date="2011-10" db="EMBL/GenBank/DDBJ databases">
        <title>The Genome Sequence of Oxalobacter formigenes HOxBLS.</title>
        <authorList>
            <consortium name="The Broad Institute Genome Sequencing Platform"/>
            <person name="Earl A."/>
            <person name="Ward D."/>
            <person name="Feldgarden M."/>
            <person name="Gevers D."/>
            <person name="Allison M.J."/>
            <person name="Humphrey S."/>
            <person name="Young S.K."/>
            <person name="Zeng Q."/>
            <person name="Gargeya S."/>
            <person name="Fitzgerald M."/>
            <person name="Haas B."/>
            <person name="Abouelleil A."/>
            <person name="Alvarado L."/>
            <person name="Arachchi H.M."/>
            <person name="Berlin A."/>
            <person name="Brown A."/>
            <person name="Chapman S.B."/>
            <person name="Chen Z."/>
            <person name="Dunbar C."/>
            <person name="Freedman E."/>
            <person name="Gearin G."/>
            <person name="Goldberg J."/>
            <person name="Griggs A."/>
            <person name="Gujja S."/>
            <person name="Heiman D."/>
            <person name="Howarth C."/>
            <person name="Larson L."/>
            <person name="Lui A."/>
            <person name="MacDonald P.J.P."/>
            <person name="Montmayeur A."/>
            <person name="Murphy C."/>
            <person name="Neiman D."/>
            <person name="Pearson M."/>
            <person name="Priest M."/>
            <person name="Roberts A."/>
            <person name="Saif S."/>
            <person name="Shea T."/>
            <person name="Shenoy N."/>
            <person name="Sisk P."/>
            <person name="Stolte C."/>
            <person name="Sykes S."/>
            <person name="Wortman J."/>
            <person name="Nusbaum C."/>
            <person name="Birren B."/>
        </authorList>
    </citation>
    <scope>NUCLEOTIDE SEQUENCE [LARGE SCALE GENOMIC DNA]</scope>
    <source>
        <strain evidence="1">HOxBLS</strain>
    </source>
</reference>
<dbReference type="RefSeq" id="WP_020994937.1">
    <property type="nucleotide sequence ID" value="NZ_CABMNL010000001.1"/>
</dbReference>
<dbReference type="HOGENOM" id="CLU_2094399_0_0_4"/>
<accession>T5LUW4</accession>